<keyword evidence="2" id="KW-0600">Photoreceptor protein</keyword>
<feature type="transmembrane region" description="Helical" evidence="9">
    <location>
        <begin position="1506"/>
        <end position="1526"/>
    </location>
</feature>
<feature type="transmembrane region" description="Helical" evidence="9">
    <location>
        <begin position="2900"/>
        <end position="2921"/>
    </location>
</feature>
<feature type="transmembrane region" description="Helical" evidence="9">
    <location>
        <begin position="1561"/>
        <end position="1585"/>
    </location>
</feature>
<dbReference type="Gene3D" id="2.70.170.10">
    <property type="entry name" value="Neurotransmitter-gated ion-channel ligand-binding domain"/>
    <property type="match status" value="2"/>
</dbReference>
<feature type="transmembrane region" description="Helical" evidence="9">
    <location>
        <begin position="1026"/>
        <end position="1047"/>
    </location>
</feature>
<dbReference type="CDD" id="cd00130">
    <property type="entry name" value="PAS"/>
    <property type="match status" value="2"/>
</dbReference>
<keyword evidence="3" id="KW-0716">Sensory transduction</keyword>
<feature type="transmembrane region" description="Helical" evidence="9">
    <location>
        <begin position="3481"/>
        <end position="3502"/>
    </location>
</feature>
<dbReference type="GO" id="GO:0016301">
    <property type="term" value="F:kinase activity"/>
    <property type="evidence" value="ECO:0007669"/>
    <property type="project" value="UniProtKB-KW"/>
</dbReference>
<evidence type="ECO:0000313" key="13">
    <source>
        <dbReference type="Proteomes" id="UP000001058"/>
    </source>
</evidence>
<feature type="transmembrane region" description="Helical" evidence="9">
    <location>
        <begin position="1755"/>
        <end position="1772"/>
    </location>
</feature>
<dbReference type="GO" id="GO:0005230">
    <property type="term" value="F:extracellular ligand-gated monoatomic ion channel activity"/>
    <property type="evidence" value="ECO:0007669"/>
    <property type="project" value="InterPro"/>
</dbReference>
<dbReference type="InterPro" id="IPR036734">
    <property type="entry name" value="Neur_chan_lig-bd_sf"/>
</dbReference>
<gene>
    <name evidence="12" type="ORF">VOLCADRAFT_91916</name>
</gene>
<feature type="transmembrane region" description="Helical" evidence="9">
    <location>
        <begin position="1380"/>
        <end position="1399"/>
    </location>
</feature>
<feature type="region of interest" description="Disordered" evidence="8">
    <location>
        <begin position="442"/>
        <end position="465"/>
    </location>
</feature>
<reference evidence="12 13" key="1">
    <citation type="journal article" date="2010" name="Science">
        <title>Genomic analysis of organismal complexity in the multicellular green alga Volvox carteri.</title>
        <authorList>
            <person name="Prochnik S.E."/>
            <person name="Umen J."/>
            <person name="Nedelcu A.M."/>
            <person name="Hallmann A."/>
            <person name="Miller S.M."/>
            <person name="Nishii I."/>
            <person name="Ferris P."/>
            <person name="Kuo A."/>
            <person name="Mitros T."/>
            <person name="Fritz-Laylin L.K."/>
            <person name="Hellsten U."/>
            <person name="Chapman J."/>
            <person name="Simakov O."/>
            <person name="Rensing S.A."/>
            <person name="Terry A."/>
            <person name="Pangilinan J."/>
            <person name="Kapitonov V."/>
            <person name="Jurka J."/>
            <person name="Salamov A."/>
            <person name="Shapiro H."/>
            <person name="Schmutz J."/>
            <person name="Grimwood J."/>
            <person name="Lindquist E."/>
            <person name="Lucas S."/>
            <person name="Grigoriev I.V."/>
            <person name="Schmitt R."/>
            <person name="Kirk D."/>
            <person name="Rokhsar D.S."/>
        </authorList>
    </citation>
    <scope>NUCLEOTIDE SEQUENCE [LARGE SCALE GENOMIC DNA]</scope>
    <source>
        <strain evidence="13">f. Nagariensis / Eve</strain>
    </source>
</reference>
<feature type="transmembrane region" description="Helical" evidence="9">
    <location>
        <begin position="1426"/>
        <end position="1445"/>
    </location>
</feature>
<dbReference type="GeneID" id="9617110"/>
<keyword evidence="2" id="KW-0675">Receptor</keyword>
<feature type="compositionally biased region" description="Pro residues" evidence="8">
    <location>
        <begin position="1223"/>
        <end position="1242"/>
    </location>
</feature>
<keyword evidence="9" id="KW-0472">Membrane</keyword>
<evidence type="ECO:0000256" key="2">
    <source>
        <dbReference type="ARBA" id="ARBA00022543"/>
    </source>
</evidence>
<keyword evidence="9" id="KW-0812">Transmembrane</keyword>
<feature type="transmembrane region" description="Helical" evidence="9">
    <location>
        <begin position="315"/>
        <end position="334"/>
    </location>
</feature>
<feature type="transmembrane region" description="Helical" evidence="9">
    <location>
        <begin position="340"/>
        <end position="361"/>
    </location>
</feature>
<dbReference type="eggNOG" id="ENOG502S0RD">
    <property type="taxonomic scope" value="Eukaryota"/>
</dbReference>
<dbReference type="Pfam" id="PF25474">
    <property type="entry name" value="TPR_TmcB"/>
    <property type="match status" value="1"/>
</dbReference>
<evidence type="ECO:0000313" key="12">
    <source>
        <dbReference type="EMBL" id="EFJ47517.1"/>
    </source>
</evidence>
<feature type="compositionally biased region" description="Basic and acidic residues" evidence="8">
    <location>
        <begin position="2754"/>
        <end position="2775"/>
    </location>
</feature>
<dbReference type="Gene3D" id="1.20.58.390">
    <property type="entry name" value="Neurotransmitter-gated ion-channel transmembrane domain"/>
    <property type="match status" value="2"/>
</dbReference>
<evidence type="ECO:0000259" key="11">
    <source>
        <dbReference type="PROSITE" id="PS50112"/>
    </source>
</evidence>
<dbReference type="PANTHER" id="PTHR31600">
    <property type="entry name" value="TINY MACROCYSTS PROTEIN B-RELATED"/>
    <property type="match status" value="1"/>
</dbReference>
<dbReference type="EMBL" id="GL378344">
    <property type="protein sequence ID" value="EFJ47517.1"/>
    <property type="molecule type" value="Genomic_DNA"/>
</dbReference>
<feature type="transmembrane region" description="Helical" evidence="9">
    <location>
        <begin position="282"/>
        <end position="303"/>
    </location>
</feature>
<feature type="transmembrane region" description="Helical" evidence="9">
    <location>
        <begin position="1084"/>
        <end position="1110"/>
    </location>
</feature>
<keyword evidence="2" id="KW-0157">Chromophore</keyword>
<evidence type="ECO:0000256" key="9">
    <source>
        <dbReference type="SAM" id="Phobius"/>
    </source>
</evidence>
<feature type="region of interest" description="Disordered" evidence="8">
    <location>
        <begin position="1199"/>
        <end position="1251"/>
    </location>
</feature>
<proteinExistence type="predicted"/>
<evidence type="ECO:0000256" key="3">
    <source>
        <dbReference type="ARBA" id="ARBA00022606"/>
    </source>
</evidence>
<dbReference type="InterPro" id="IPR057352">
    <property type="entry name" value="TPR_TmcB/C"/>
</dbReference>
<dbReference type="RefSeq" id="XP_002951341.1">
    <property type="nucleotide sequence ID" value="XM_002951295.1"/>
</dbReference>
<dbReference type="InParanoid" id="D8TYA5"/>
<comment type="subcellular location">
    <subcellularLocation>
        <location evidence="1">Membrane</location>
        <topology evidence="1">Multi-pass membrane protein</topology>
    </subcellularLocation>
</comment>
<dbReference type="NCBIfam" id="TIGR00229">
    <property type="entry name" value="sensory_box"/>
    <property type="match status" value="2"/>
</dbReference>
<evidence type="ECO:0000256" key="4">
    <source>
        <dbReference type="ARBA" id="ARBA00022679"/>
    </source>
</evidence>
<organism evidence="13">
    <name type="scientific">Volvox carteri f. nagariensis</name>
    <dbReference type="NCBI Taxonomy" id="3068"/>
    <lineage>
        <taxon>Eukaryota</taxon>
        <taxon>Viridiplantae</taxon>
        <taxon>Chlorophyta</taxon>
        <taxon>core chlorophytes</taxon>
        <taxon>Chlorophyceae</taxon>
        <taxon>CS clade</taxon>
        <taxon>Chlamydomonadales</taxon>
        <taxon>Volvocaceae</taxon>
        <taxon>Volvox</taxon>
    </lineage>
</organism>
<feature type="compositionally biased region" description="Basic and acidic residues" evidence="8">
    <location>
        <begin position="3179"/>
        <end position="3207"/>
    </location>
</feature>
<feature type="transmembrane region" description="Helical" evidence="9">
    <location>
        <begin position="656"/>
        <end position="674"/>
    </location>
</feature>
<dbReference type="KEGG" id="vcn:VOLCADRAFT_91916"/>
<feature type="region of interest" description="Disordered" evidence="8">
    <location>
        <begin position="2717"/>
        <end position="2858"/>
    </location>
</feature>
<dbReference type="InterPro" id="IPR052994">
    <property type="entry name" value="Tiny_macrocysts_regulators"/>
</dbReference>
<dbReference type="InterPro" id="IPR036719">
    <property type="entry name" value="Neuro-gated_channel_TM_sf"/>
</dbReference>
<sequence length="3604" mass="394316">MPLFLLLLLLSSRLPETRAQRPYPLMGADGPLPTNITNGTIPHSDISATVLLERVVKLLERENAYEVKPLVVKRAVWWLVLSWTDFNAGRVVQASTAATAGAAATSISTNCSRYCDSGGLASMGCCDGIWLPHIEMLNILQYFEDQLPRYRINANPNTGIVTWSTRLVGKWYTPLDFRAYPFEHQHLLFEFALADSQSTVAGLLWDHVAQLNNTAHTKAPFSNASGSEQVAGYQAIAIHDRYFANNTARGTTKPKHCGLFKKYDESRALYGPVVLVKRVSSYYVLTNLLPILLITVITFVVFFMPQKALGERMGVVLTMFLSLTAMQFVFDFPAANYINALQMVVLVSYGMIALACIESLLVNRIATVSEHVSTKRTCVRKYGTLLASYSLAHLGPGLGSFTRSYGKGGSANVGHRGGQVVRASSLLSRLGSKGRSAAASAATGAATGMGQAGSTNGSTANSPRVEFPVVGSQGLLQETPVRAPQSPSPPITPPTKPIPKPAEASLVHDPTTAAAAAGPSLPTSYAVSTNGPWNGASDPTAFSAPAPVTASKHRTGSFGCCVYSGPPESDAGLLSADAADPVTTPPQVLSPFASTRNYTSFNVAQDEMCLPPITDQNANGDARCAGNDGCSGVSISLTNTRDNCVAMGHRYRKLGLWRTFGLMLAALWGWAVSIAKAPRHLYQQCKEDPVFATFVATCIDKWCCIISIILYTVAISVLLVIEVRVGDHKMMLGDAPGNMLMPLQMPLFLLLLLLSSRLPETRAQRPYPLMGADGPLPTNITNGTIPHSDISATVLLERVVKLLERENAYEVKPLVVKRAVWWLVLSWTDFNAGRVVQASTAATAGAAATSISTNCSRYCDSGGLASMGCCDGIWLPHIEMLNILQYFEDQLPRYRINANPNTGIVTWSTRLVGKWYTPLDFRAYPFEHQHLLFEFALADSQSTVAGLLWDHVAQLNNTAHTKAPFSNASGSEQVAGYQAIAIHDRYFANNTARGTTKPKHCGLFKKYDESRALYGPVVLVKRVSSYYVLTNLLPIVLITVITFVVFFMPQKALGERMGVVLTMFLSLTAMQFVCDFPPANYINALQMVVIVSYIIIALACIESLIVNRIATVSECESMKKTFVQKYGALLARRRHPGSRLGSVARSYGKGGSANVGHRGGQMVRAPSLLSQLGSKGRSAAAAAATGAATGLGQAGYTNGSTASSPRVEFPVVGSQGPLQETPVPAPQSPSPPKTPPAKPIPKPAGASLPTSYAVSTNGPWNGASDPTVFSAPAPVTASKHRTGRFGCCVYSGPPESDAGLLSADAADPVTTTPQVLSPFASTRKYTSFNAAQDEMCLPPITDQNANGEAPCAGRVGIFLSHMSMRDSYVAKGHCHRKLGLWRTFGLMLAALWGWAVSIAKAPRPLYQQCKEDSKFALFAATRIDKWFSIISITLYTVAISVLLVIEVRVGDHKMMLGDAPGNMAGGGGGDVGANDLLEQNQTVQAAVFGVLYTLAKEKLDRSKRFAVARLALDFLQCFILIVNPAYALKPCVPGWSIDTGAWYWKAVKWVHFSNPIVSKGYHFFVSILYSLAAALAVSVVLCVWVGWCFKNDRFPYVWPIKMLRIVVATFFVVFYVGSLAIFMVALSCRWFDPDHNKRFHLRAFPEVECLSMPHLVHGAVALGCSVVFCFIAFAMTVADFEMNPASRRWLSAPHARVEVRGLMVKTVMTVTVAVLSGLMRVQAVILSSSAAFLFWSYVRWEPHFIEWINHVRAGLYAMVSWAGLMLLAITFSPHRRDEHYQSKLTTIMVAGLLPALGAGFLISFIRLRFSVKHAIRSFCHIDPNKSRLKDIYRFTDAREVEIVSRVCRKWTEDDVLDSDAVKLSETIIKVGLSQFHDDVFLTITYSNFLIEVQNNYQSGVTQLQQAKKLEPSISDRFAIFVREQEHKQKAQSQSSGESAVDLVSYVEFQRNYRLLLRAHKGALYATRHFWKQLLHHDVSFNALARAFRQIEVSKTKADRTYKMVLDRYPSSVKLLRSYGRFLEEVKNDPWTAAKYYSEADKVEEQQENAANDAMLSDAVGDGDPSSMLAQVDEKNNAVAVINAVGIIQMANKPLMKLFGYKKGELEGKNISILMPQPFSQRHNGYLRNYTTTGKAKILDTVREVVAIHKDRFVFPLKIAVTKVSGTGADSLFMGVLKPAEDDPTTVHAWMMTQGTILCVDQRFSDWFGRSPSEVVGRPFNTLATEQDVLIKLLDLANASTEAEFQEGRVSSEQVHLLHKYTEPVACRLKITLGGTDSQRIFVVHVKRVRNDQTNMMVTDHKGRIMYMNTDLATALGYTPKQAVKMDISQLMSPPYSQLHYKYMKEPPAKVPLQSCRNAATVVMLDAKKQPHPVKPHLSIREENDVITHVVNVEFSSWERGLDERRLSLMVDEAGVIQSTSETPMGVFGIKPASMVGHSIAEYVDTLSPLRSQLPDILKKMMAMQAEKPGYTWRVGVHPPVDEVALASASAVAQAILAKNTRPALMGIEVKPPANEGDLPGPPVLCGLRSPRPLIFASAASALACAYCHLFELCFIDAAQRHGTTITVSLYKADMVTGVVLVDHNMVVIKPNCCVLHTTGLCFGVSNQLMLKRKISQFLDVPHNVHSEWLLSDHKVKGAMKTGTTGRKIGPTRVISGFHEDGQPLQLRMTAVAHENKRVNIKLNFASYWTGNTEIFMRTLSGEGGRTQARPMEGFANLGQEPKTIGRSGRRVVVNTSGKGGVKWAGDAGADDDEKSVKGGRKEAALPHSPTNEKQDGGGGGGSDDGRKSDEGSMSDSGSGGSGGGDDAAEEGKDKLDALVDPAANNGWGQSPANGWAQGVEDDQASGVSGSQVDGASVVSGSEAGGYQTDFKRGRRFKKLMKLLSSAKAKADLTRYNRHTYIVMAVLLLVHVVCFALFLVFLENQKKYVTEVHATQDTSTYGLDVAILARALDNVYKNQVNPNWYTWDDLQTILDDMTYAIDRMEEGHQGLYLGFGKLRHLGDVYELGAIWEGRTLNDTTYIDTRNPYFLSSKNSLWLMGNAFIAAGRELVSNHIRIANATNKNFLLNRDWQYINKNGPASIASGYRLSLNGMVLRTWDSVGKVNMLGIGLLVAEGCVVCGAAALYMWILLKQVARQRYGLYSVFLVIPTGFLRALASKHVQVDGEDDNDSDSDAGDDANANKERNAGNKDSTGKGEGGDGKGEDEAKPVILPGIKTKAVVVEMGEAAEAPQPLWRRTLRGVSSLLGIDRKTLGNGGVDTGKRKLIRDNRDTMVLTVPFLIWGAVVIAIYTFSYLTLKKVAEPLVNLDVANRVKTKINRCVFTAQEVISQTDITSRTAWQAELLIRQSDLEMFYDALLYGSNNLPEMAFSHTKGTLFSGAAPAEMFFRNKDVCYVTKNPGRWCFPEGDMYHEVSANALDPMIRRLIEEALLLGNDAHSDLNFNSTRFDYIWRVAFHQLMQGVWSANSIYTTAANANFGKVRMAHIILFVLSLALVMLFLIFMFRPFIRRTAIEARQVAELLSQLPPEMDVEGLVASAMTNRRRGEDEDEAVAGRQVRRSADGRAVKGVAGRRASVEMRASEAAAAKKGRVAEDDDDASSVGSSMG</sequence>
<accession>D8TYA5</accession>
<feature type="transmembrane region" description="Helical" evidence="9">
    <location>
        <begin position="694"/>
        <end position="720"/>
    </location>
</feature>
<dbReference type="SUPFAM" id="SSF90112">
    <property type="entry name" value="Neurotransmitter-gated ion-channel transmembrane pore"/>
    <property type="match status" value="2"/>
</dbReference>
<dbReference type="InterPro" id="IPR000014">
    <property type="entry name" value="PAS"/>
</dbReference>
<dbReference type="Proteomes" id="UP000001058">
    <property type="component" value="Unassembled WGS sequence"/>
</dbReference>
<dbReference type="Pfam" id="PF02932">
    <property type="entry name" value="Neur_chan_memb"/>
    <property type="match status" value="1"/>
</dbReference>
<dbReference type="Pfam" id="PF13426">
    <property type="entry name" value="PAS_9"/>
    <property type="match status" value="2"/>
</dbReference>
<dbReference type="GO" id="GO:0005524">
    <property type="term" value="F:ATP binding"/>
    <property type="evidence" value="ECO:0007669"/>
    <property type="project" value="UniProtKB-KW"/>
</dbReference>
<protein>
    <recommendedName>
        <fullName evidence="11">PAS domain-containing protein</fullName>
    </recommendedName>
</protein>
<dbReference type="SMART" id="SM00091">
    <property type="entry name" value="PAS"/>
    <property type="match status" value="3"/>
</dbReference>
<feature type="transmembrane region" description="Helical" evidence="9">
    <location>
        <begin position="1784"/>
        <end position="1805"/>
    </location>
</feature>
<feature type="compositionally biased region" description="Low complexity" evidence="8">
    <location>
        <begin position="442"/>
        <end position="455"/>
    </location>
</feature>
<dbReference type="InterPro" id="IPR038050">
    <property type="entry name" value="Neuro_actylchol_rec"/>
</dbReference>
<feature type="transmembrane region" description="Helical" evidence="9">
    <location>
        <begin position="3105"/>
        <end position="3126"/>
    </location>
</feature>
<dbReference type="OrthoDB" id="514414at2759"/>
<dbReference type="SUPFAM" id="SSF55785">
    <property type="entry name" value="PYP-like sensor domain (PAS domain)"/>
    <property type="match status" value="2"/>
</dbReference>
<evidence type="ECO:0000256" key="1">
    <source>
        <dbReference type="ARBA" id="ARBA00004141"/>
    </source>
</evidence>
<name>D8TYA5_VOLCA</name>
<feature type="chain" id="PRO_5003124006" description="PAS domain-containing protein" evidence="10">
    <location>
        <begin position="20"/>
        <end position="3604"/>
    </location>
</feature>
<feature type="region of interest" description="Disordered" evidence="8">
    <location>
        <begin position="480"/>
        <end position="503"/>
    </location>
</feature>
<dbReference type="Gene3D" id="3.30.450.20">
    <property type="entry name" value="PAS domain"/>
    <property type="match status" value="2"/>
</dbReference>
<evidence type="ECO:0000256" key="7">
    <source>
        <dbReference type="ARBA" id="ARBA00022840"/>
    </source>
</evidence>
<feature type="transmembrane region" description="Helical" evidence="9">
    <location>
        <begin position="1605"/>
        <end position="1626"/>
    </location>
</feature>
<evidence type="ECO:0000256" key="6">
    <source>
        <dbReference type="ARBA" id="ARBA00022777"/>
    </source>
</evidence>
<dbReference type="PROSITE" id="PS50112">
    <property type="entry name" value="PAS"/>
    <property type="match status" value="2"/>
</dbReference>
<feature type="compositionally biased region" description="Acidic residues" evidence="8">
    <location>
        <begin position="3163"/>
        <end position="3176"/>
    </location>
</feature>
<feature type="domain" description="PAS" evidence="11">
    <location>
        <begin position="2295"/>
        <end position="2333"/>
    </location>
</feature>
<keyword evidence="10" id="KW-0732">Signal</keyword>
<evidence type="ECO:0000256" key="5">
    <source>
        <dbReference type="ARBA" id="ARBA00022741"/>
    </source>
</evidence>
<keyword evidence="6" id="KW-0418">Kinase</keyword>
<dbReference type="GO" id="GO:0016020">
    <property type="term" value="C:membrane"/>
    <property type="evidence" value="ECO:0007669"/>
    <property type="project" value="UniProtKB-SubCell"/>
</dbReference>
<evidence type="ECO:0000256" key="10">
    <source>
        <dbReference type="SAM" id="SignalP"/>
    </source>
</evidence>
<feature type="transmembrane region" description="Helical" evidence="9">
    <location>
        <begin position="1710"/>
        <end position="1735"/>
    </location>
</feature>
<dbReference type="InterPro" id="IPR035965">
    <property type="entry name" value="PAS-like_dom_sf"/>
</dbReference>
<keyword evidence="4" id="KW-0808">Transferase</keyword>
<dbReference type="PANTHER" id="PTHR31600:SF2">
    <property type="entry name" value="GAMETE ENRICHED GENE 10 PROTEIN-RELATED"/>
    <property type="match status" value="1"/>
</dbReference>
<feature type="transmembrane region" description="Helical" evidence="9">
    <location>
        <begin position="1655"/>
        <end position="1678"/>
    </location>
</feature>
<keyword evidence="9" id="KW-1133">Transmembrane helix</keyword>
<feature type="signal peptide" evidence="10">
    <location>
        <begin position="1"/>
        <end position="19"/>
    </location>
</feature>
<feature type="compositionally biased region" description="Pro residues" evidence="8">
    <location>
        <begin position="486"/>
        <end position="500"/>
    </location>
</feature>
<feature type="transmembrane region" description="Helical" evidence="9">
    <location>
        <begin position="3271"/>
        <end position="3294"/>
    </location>
</feature>
<feature type="region of interest" description="Disordered" evidence="8">
    <location>
        <begin position="3539"/>
        <end position="3604"/>
    </location>
</feature>
<dbReference type="FunFam" id="3.30.450.20:FF:000060">
    <property type="entry name" value="Sensor protein FixL"/>
    <property type="match status" value="1"/>
</dbReference>
<dbReference type="GO" id="GO:0009881">
    <property type="term" value="F:photoreceptor activity"/>
    <property type="evidence" value="ECO:0007669"/>
    <property type="project" value="UniProtKB-KW"/>
</dbReference>
<keyword evidence="7" id="KW-0067">ATP-binding</keyword>
<dbReference type="InterPro" id="IPR006029">
    <property type="entry name" value="Neurotrans-gated_channel_TM"/>
</dbReference>
<keyword evidence="13" id="KW-1185">Reference proteome</keyword>
<feature type="region of interest" description="Disordered" evidence="8">
    <location>
        <begin position="3163"/>
        <end position="3207"/>
    </location>
</feature>
<evidence type="ECO:0000256" key="8">
    <source>
        <dbReference type="SAM" id="MobiDB-lite"/>
    </source>
</evidence>
<feature type="domain" description="PAS" evidence="11">
    <location>
        <begin position="2063"/>
        <end position="2116"/>
    </location>
</feature>
<feature type="transmembrane region" description="Helical" evidence="9">
    <location>
        <begin position="1059"/>
        <end position="1078"/>
    </location>
</feature>
<dbReference type="STRING" id="3068.D8TYA5"/>
<feature type="transmembrane region" description="Helical" evidence="9">
    <location>
        <begin position="3138"/>
        <end position="3156"/>
    </location>
</feature>
<keyword evidence="5" id="KW-0547">Nucleotide-binding</keyword>